<proteinExistence type="predicted"/>
<feature type="non-terminal residue" evidence="1">
    <location>
        <position position="1"/>
    </location>
</feature>
<keyword evidence="2" id="KW-1185">Reference proteome</keyword>
<gene>
    <name evidence="1" type="ORF">N1032_26065</name>
</gene>
<dbReference type="Pfam" id="PF05133">
    <property type="entry name" value="SPP1_portal"/>
    <property type="match status" value="1"/>
</dbReference>
<evidence type="ECO:0000313" key="2">
    <source>
        <dbReference type="Proteomes" id="UP001165586"/>
    </source>
</evidence>
<sequence length="210" mass="23645">LAGKNNISYGSPLGLGVIDNAYKQFFDLNEKYDQFMWEIEEAGRKILASDHFFRVKYDANGRPIRRFDSKTSVFQKLRADEEFIDEFAPSLRSSEFIESINFILRIIEMQNGFSAGTFSFDGQSVKTATEIVSENTDTFQTRQDNVLIVSECLSDLVISILELASAMGVYSGNVAPDITVDFDDGVFTDKNTRMDYSGKAMTFGIMSKMT</sequence>
<dbReference type="RefSeq" id="WP_259543528.1">
    <property type="nucleotide sequence ID" value="NZ_JANLCJ010000495.1"/>
</dbReference>
<organism evidence="1 2">
    <name type="scientific">Herbiconiux daphne</name>
    <dbReference type="NCBI Taxonomy" id="2970914"/>
    <lineage>
        <taxon>Bacteria</taxon>
        <taxon>Bacillati</taxon>
        <taxon>Actinomycetota</taxon>
        <taxon>Actinomycetes</taxon>
        <taxon>Micrococcales</taxon>
        <taxon>Microbacteriaceae</taxon>
        <taxon>Herbiconiux</taxon>
    </lineage>
</organism>
<evidence type="ECO:0000313" key="1">
    <source>
        <dbReference type="EMBL" id="MCS5737198.1"/>
    </source>
</evidence>
<dbReference type="InterPro" id="IPR021145">
    <property type="entry name" value="Portal_protein_SPP1_Gp6-like"/>
</dbReference>
<protein>
    <submittedName>
        <fullName evidence="1">Phage portal protein</fullName>
    </submittedName>
</protein>
<accession>A0ABT2HBC9</accession>
<reference evidence="1" key="1">
    <citation type="submission" date="2022-08" db="EMBL/GenBank/DDBJ databases">
        <authorList>
            <person name="Deng Y."/>
            <person name="Han X.-F."/>
            <person name="Zhang Y.-Q."/>
        </authorList>
    </citation>
    <scope>NUCLEOTIDE SEQUENCE</scope>
    <source>
        <strain evidence="1">CPCC 203386</strain>
    </source>
</reference>
<feature type="non-terminal residue" evidence="1">
    <location>
        <position position="210"/>
    </location>
</feature>
<comment type="caution">
    <text evidence="1">The sequence shown here is derived from an EMBL/GenBank/DDBJ whole genome shotgun (WGS) entry which is preliminary data.</text>
</comment>
<dbReference type="Proteomes" id="UP001165586">
    <property type="component" value="Unassembled WGS sequence"/>
</dbReference>
<name>A0ABT2HBC9_9MICO</name>
<dbReference type="EMBL" id="JANLCJ010000495">
    <property type="protein sequence ID" value="MCS5737198.1"/>
    <property type="molecule type" value="Genomic_DNA"/>
</dbReference>